<dbReference type="InterPro" id="IPR055354">
    <property type="entry name" value="DUF7507"/>
</dbReference>
<organism evidence="3 4">
    <name type="scientific">Tetzosporium hominis</name>
    <dbReference type="NCBI Taxonomy" id="2020506"/>
    <lineage>
        <taxon>Bacteria</taxon>
        <taxon>Bacillati</taxon>
        <taxon>Bacillota</taxon>
        <taxon>Bacilli</taxon>
        <taxon>Bacillales</taxon>
        <taxon>Caryophanaceae</taxon>
        <taxon>Tetzosporium</taxon>
    </lineage>
</organism>
<evidence type="ECO:0000313" key="4">
    <source>
        <dbReference type="Proteomes" id="UP000217065"/>
    </source>
</evidence>
<dbReference type="Pfam" id="PF21426">
    <property type="entry name" value="GBS104-like_Ig"/>
    <property type="match status" value="1"/>
</dbReference>
<dbReference type="InterPro" id="IPR049319">
    <property type="entry name" value="GBS104-like_Ig"/>
</dbReference>
<dbReference type="SUPFAM" id="SSF49478">
    <property type="entry name" value="Cna protein B-type domain"/>
    <property type="match status" value="1"/>
</dbReference>
<dbReference type="EMBL" id="NOKQ01000267">
    <property type="protein sequence ID" value="OZS77316.1"/>
    <property type="molecule type" value="Genomic_DNA"/>
</dbReference>
<dbReference type="AlphaFoldDB" id="A0A264W144"/>
<dbReference type="CDD" id="cd00198">
    <property type="entry name" value="vWFA"/>
    <property type="match status" value="1"/>
</dbReference>
<dbReference type="Pfam" id="PF00092">
    <property type="entry name" value="VWA"/>
    <property type="match status" value="1"/>
</dbReference>
<keyword evidence="1" id="KW-0677">Repeat</keyword>
<dbReference type="InterPro" id="IPR002035">
    <property type="entry name" value="VWF_A"/>
</dbReference>
<dbReference type="InterPro" id="IPR036465">
    <property type="entry name" value="vWFA_dom_sf"/>
</dbReference>
<dbReference type="SUPFAM" id="SSF53300">
    <property type="entry name" value="vWA-like"/>
    <property type="match status" value="1"/>
</dbReference>
<evidence type="ECO:0000256" key="1">
    <source>
        <dbReference type="ARBA" id="ARBA00022737"/>
    </source>
</evidence>
<dbReference type="Gene3D" id="2.60.40.1140">
    <property type="entry name" value="Collagen-binding surface protein Cna, B-type domain"/>
    <property type="match status" value="1"/>
</dbReference>
<dbReference type="OrthoDB" id="2056845at2"/>
<comment type="caution">
    <text evidence="3">The sequence shown here is derived from an EMBL/GenBank/DDBJ whole genome shotgun (WGS) entry which is preliminary data.</text>
</comment>
<dbReference type="InterPro" id="IPR009459">
    <property type="entry name" value="MucBP_dom"/>
</dbReference>
<accession>A0A264W144</accession>
<dbReference type="CDD" id="cd00222">
    <property type="entry name" value="CollagenBindB"/>
    <property type="match status" value="1"/>
</dbReference>
<evidence type="ECO:0000259" key="2">
    <source>
        <dbReference type="PROSITE" id="PS50234"/>
    </source>
</evidence>
<sequence length="738" mass="80451">MNKKMKWVGFKLFLVFVLISSLLLPSLNVAYAMPEVLEEENEDQSGAVRNVAGNFEFDDSIISKKATYTGNTGEYFIDLTVKGKSRQELKSTDIVIVYDNSSSMNTNNRDQIAAKETAAFVNGLLNEQVNAKKNIRMALVTYGTMVFDGRSNQVYTGTGTAPENFSFKTLTTDPNEIIKRIPTNVPSERGNNFNGGTFTQQALEEAALILESSEADNRVIVTITDGVPTVSFNPNRQIAGNGTNFNYTFNGQPRTHGQNTVAAADLIKSQGITMASVGIELTAGQGATAEQIVQMMQGIASTQFDYYPVSQISQLVNSLADLSKYFTNTVHRATVTDPMGEFVNLKFGATPAFDAATSADLSDGDYFLSASDVSLLQRVVLVQENETIRLNNLSLGANEVISLRYKIQLDTDKAGFDPNVFYETNAPTLLNPRIEEPDLVREFPIPQVRGAQAVIAGEKVWSDYEQENLRPEEITVELIRGDDQKIGEQTVVQNEDGLWAFTFEGYSAYDSNGDPIDYTVREQAVDGYTSSVNDETNVITNTLIEEPGITLVKTSEEDAFAKVGDVVTYVFEVTNTGNVPLSNVQVVDPKVGETIELDVMTLNPGEEVTGSIQYTVTADDVEAGSIVNIATVTAEDPSGELVENDGEDTILYVPIPSNVNVEYVDQEGNPLIPSIVIEGNVGDLYESSAEEIEGYVLIETPANASGEFTEEAQTVTYVYAKIAGDITVEFVDQEGNEA</sequence>
<dbReference type="Pfam" id="PF05738">
    <property type="entry name" value="Cna_B"/>
    <property type="match status" value="1"/>
</dbReference>
<dbReference type="SMART" id="SM00327">
    <property type="entry name" value="VWA"/>
    <property type="match status" value="1"/>
</dbReference>
<dbReference type="InterPro" id="IPR047589">
    <property type="entry name" value="DUF11_rpt"/>
</dbReference>
<dbReference type="Pfam" id="PF06458">
    <property type="entry name" value="MucBP"/>
    <property type="match status" value="1"/>
</dbReference>
<gene>
    <name evidence="3" type="ORF">CF394_11975</name>
</gene>
<dbReference type="Gene3D" id="3.40.50.410">
    <property type="entry name" value="von Willebrand factor, type A domain"/>
    <property type="match status" value="1"/>
</dbReference>
<reference evidence="3 4" key="1">
    <citation type="submission" date="2017-07" db="EMBL/GenBank/DDBJ databases">
        <title>Tetzosporium hominis gen.nov. sp.nov.</title>
        <authorList>
            <person name="Tetz G."/>
            <person name="Tetz V."/>
        </authorList>
    </citation>
    <scope>NUCLEOTIDE SEQUENCE [LARGE SCALE GENOMIC DNA]</scope>
    <source>
        <strain evidence="3 4">VT-49</strain>
    </source>
</reference>
<dbReference type="NCBIfam" id="TIGR01451">
    <property type="entry name" value="B_ant_repeat"/>
    <property type="match status" value="1"/>
</dbReference>
<dbReference type="RefSeq" id="WP_133079833.1">
    <property type="nucleotide sequence ID" value="NZ_NOKQ01000267.1"/>
</dbReference>
<feature type="domain" description="VWFA" evidence="2">
    <location>
        <begin position="93"/>
        <end position="330"/>
    </location>
</feature>
<dbReference type="PROSITE" id="PS50234">
    <property type="entry name" value="VWFA"/>
    <property type="match status" value="1"/>
</dbReference>
<proteinExistence type="predicted"/>
<dbReference type="Pfam" id="PF24346">
    <property type="entry name" value="DUF7507"/>
    <property type="match status" value="1"/>
</dbReference>
<name>A0A264W144_9BACL</name>
<feature type="non-terminal residue" evidence="3">
    <location>
        <position position="738"/>
    </location>
</feature>
<evidence type="ECO:0000313" key="3">
    <source>
        <dbReference type="EMBL" id="OZS77316.1"/>
    </source>
</evidence>
<protein>
    <recommendedName>
        <fullName evidence="2">VWFA domain-containing protein</fullName>
    </recommendedName>
</protein>
<dbReference type="Proteomes" id="UP000217065">
    <property type="component" value="Unassembled WGS sequence"/>
</dbReference>
<dbReference type="Gene3D" id="3.10.20.320">
    <property type="entry name" value="Putative peptidoglycan bound protein (lpxtg motif)"/>
    <property type="match status" value="1"/>
</dbReference>
<keyword evidence="4" id="KW-1185">Reference proteome</keyword>
<dbReference type="InterPro" id="IPR008454">
    <property type="entry name" value="Collagen-bd_Cna-like_B-typ_dom"/>
</dbReference>